<dbReference type="EMBL" id="CP002048">
    <property type="protein sequence ID" value="ADI02185.1"/>
    <property type="molecule type" value="Genomic_DNA"/>
</dbReference>
<dbReference type="eggNOG" id="COG1522">
    <property type="taxonomic scope" value="Bacteria"/>
</dbReference>
<evidence type="ECO:0000259" key="9">
    <source>
        <dbReference type="PROSITE" id="PS50956"/>
    </source>
</evidence>
<evidence type="ECO:0000256" key="3">
    <source>
        <dbReference type="ARBA" id="ARBA00023163"/>
    </source>
</evidence>
<dbReference type="PROSITE" id="PS00519">
    <property type="entry name" value="HTH_ASNC_1"/>
    <property type="match status" value="1"/>
</dbReference>
<evidence type="ECO:0000313" key="10">
    <source>
        <dbReference type="EMBL" id="ADI02185.1"/>
    </source>
</evidence>
<evidence type="ECO:0000256" key="1">
    <source>
        <dbReference type="ARBA" id="ARBA00023015"/>
    </source>
</evidence>
<dbReference type="AlphaFoldDB" id="D7CNA0"/>
<dbReference type="HOGENOM" id="CLU_112007_1_0_9"/>
<dbReference type="InterPro" id="IPR019885">
    <property type="entry name" value="Tscrpt_reg_HTH_AsnC-type_CS"/>
</dbReference>
<protein>
    <recommendedName>
        <fullName evidence="7">siroheme decarboxylase</fullName>
        <ecNumber evidence="7">4.1.1.111</ecNumber>
    </recommendedName>
</protein>
<dbReference type="SMART" id="SM00344">
    <property type="entry name" value="HTH_ASNC"/>
    <property type="match status" value="1"/>
</dbReference>
<dbReference type="Proteomes" id="UP000000378">
    <property type="component" value="Chromosome"/>
</dbReference>
<dbReference type="Pfam" id="PF17805">
    <property type="entry name" value="AsnC_trans_reg2"/>
    <property type="match status" value="1"/>
</dbReference>
<reference evidence="11" key="1">
    <citation type="journal article" date="2010" name="Stand. Genomic Sci.">
        <title>Complete genome sequence of Syntrophothermus lipocalidus type strain (TGB-C1T).</title>
        <authorList>
            <consortium name="US DOE Joint Genome Institute (JGI-PGF)"/>
            <person name="Djao O."/>
            <person name="Zhang X."/>
            <person name="Lucas S."/>
            <person name="Lapidus A."/>
            <person name="Glavina Del Rio T."/>
            <person name="Nolan M."/>
            <person name="Tice H."/>
            <person name="Cheng J."/>
            <person name="Han C."/>
            <person name="Tapia R."/>
            <person name="Goodwin L."/>
            <person name="Pitluck S."/>
            <person name="Liolios K."/>
            <person name="Ivanova N."/>
            <person name="Mavromatis K."/>
            <person name="Mikhailova N."/>
            <person name="Ovchinnikova G."/>
            <person name="Pati A."/>
            <person name="Brambilla E."/>
            <person name="Chen A."/>
            <person name="Palaniappan K."/>
            <person name="Land M."/>
            <person name="Hauser L."/>
            <person name="Chang Y."/>
            <person name="Jeffries C."/>
            <person name="Rohde M."/>
            <person name="Sikorski J."/>
            <person name="Spring S."/>
            <person name="Goker M."/>
            <person name="Detter J."/>
            <person name="Woyke T."/>
            <person name="Bristow J."/>
            <person name="Eisen J."/>
            <person name="Markowitz V."/>
            <person name="Hugenholtz P."/>
            <person name="Kyrpides N."/>
            <person name="Klenk H."/>
        </authorList>
    </citation>
    <scope>NUCLEOTIDE SEQUENCE [LARGE SCALE GENOMIC DNA]</scope>
    <source>
        <strain evidence="11">DSM 12680 / TGB-C1</strain>
    </source>
</reference>
<keyword evidence="1" id="KW-0805">Transcription regulation</keyword>
<dbReference type="InterPro" id="IPR040523">
    <property type="entry name" value="AsnC_trans_reg2"/>
</dbReference>
<evidence type="ECO:0000256" key="6">
    <source>
        <dbReference type="ARBA" id="ARBA00023457"/>
    </source>
</evidence>
<dbReference type="PROSITE" id="PS50956">
    <property type="entry name" value="HTH_ASNC_2"/>
    <property type="match status" value="1"/>
</dbReference>
<dbReference type="Pfam" id="PF22451">
    <property type="entry name" value="NirdL-like_HTH"/>
    <property type="match status" value="1"/>
</dbReference>
<dbReference type="RefSeq" id="WP_013175587.1">
    <property type="nucleotide sequence ID" value="NC_014220.1"/>
</dbReference>
<dbReference type="PANTHER" id="PTHR43413">
    <property type="entry name" value="TRANSCRIPTIONAL REGULATOR, ASNC FAMILY"/>
    <property type="match status" value="1"/>
</dbReference>
<accession>D7CNA0</accession>
<dbReference type="EC" id="4.1.1.111" evidence="7"/>
<evidence type="ECO:0000256" key="5">
    <source>
        <dbReference type="ARBA" id="ARBA00023444"/>
    </source>
</evidence>
<comment type="similarity">
    <text evidence="6">Belongs to the Ahb/Nir family.</text>
</comment>
<dbReference type="InterPro" id="IPR036388">
    <property type="entry name" value="WH-like_DNA-bd_sf"/>
</dbReference>
<sequence>MDKVDRKILEVAQQEFPLQVRPWAEIAAEIGISETELLDRIRKLKELGVIRRIGAVFDSRKLGFYSTLCAAKVDPKKLEEVAAYINTFPGVTHNYERDDEYNLWFTLTASSSAEAERQLRDIEENCGIKIMRLPARKVYKIEVVFNMDGAEDNG</sequence>
<evidence type="ECO:0000313" key="11">
    <source>
        <dbReference type="Proteomes" id="UP000000378"/>
    </source>
</evidence>
<dbReference type="GO" id="GO:0043565">
    <property type="term" value="F:sequence-specific DNA binding"/>
    <property type="evidence" value="ECO:0007669"/>
    <property type="project" value="InterPro"/>
</dbReference>
<keyword evidence="2" id="KW-0238">DNA-binding</keyword>
<proteinExistence type="inferred from homology"/>
<keyword evidence="11" id="KW-1185">Reference proteome</keyword>
<dbReference type="InterPro" id="IPR036390">
    <property type="entry name" value="WH_DNA-bd_sf"/>
</dbReference>
<reference evidence="10 11" key="2">
    <citation type="journal article" date="2010" name="Stand. Genomic Sci.">
        <title>Complete genome sequence of Syntrophothermus lipocalidus type strain (TGB-C1).</title>
        <authorList>
            <person name="Djao O.D."/>
            <person name="Zhang X."/>
            <person name="Lucas S."/>
            <person name="Lapidus A."/>
            <person name="Del Rio T.G."/>
            <person name="Nolan M."/>
            <person name="Tice H."/>
            <person name="Cheng J.F."/>
            <person name="Han C."/>
            <person name="Tapia R."/>
            <person name="Goodwin L."/>
            <person name="Pitluck S."/>
            <person name="Liolios K."/>
            <person name="Ivanova N."/>
            <person name="Mavromatis K."/>
            <person name="Mikhailova N."/>
            <person name="Ovchinnikova G."/>
            <person name="Pati A."/>
            <person name="Brambilla E."/>
            <person name="Chen A."/>
            <person name="Palaniappan K."/>
            <person name="Land M."/>
            <person name="Hauser L."/>
            <person name="Chang Y.J."/>
            <person name="Jeffries C.D."/>
            <person name="Rohde M."/>
            <person name="Sikorski J."/>
            <person name="Spring S."/>
            <person name="Goker M."/>
            <person name="Detter J.C."/>
            <person name="Woyke T."/>
            <person name="Bristow J."/>
            <person name="Eisen J.A."/>
            <person name="Markowitz V."/>
            <person name="Hugenholtz P."/>
            <person name="Kyrpides N.C."/>
            <person name="Klenk H.P."/>
        </authorList>
    </citation>
    <scope>NUCLEOTIDE SEQUENCE [LARGE SCALE GENOMIC DNA]</scope>
    <source>
        <strain evidence="11">DSM 12680 / TGB-C1</strain>
    </source>
</reference>
<gene>
    <name evidence="10" type="ordered locus">Slip_1422</name>
</gene>
<dbReference type="OrthoDB" id="9806536at2"/>
<dbReference type="GO" id="GO:0016829">
    <property type="term" value="F:lyase activity"/>
    <property type="evidence" value="ECO:0007669"/>
    <property type="project" value="UniProtKB-KW"/>
</dbReference>
<evidence type="ECO:0000256" key="7">
    <source>
        <dbReference type="ARBA" id="ARBA00023471"/>
    </source>
</evidence>
<evidence type="ECO:0000256" key="8">
    <source>
        <dbReference type="ARBA" id="ARBA00048470"/>
    </source>
</evidence>
<dbReference type="InterPro" id="IPR053953">
    <property type="entry name" value="NirdL-like_HTH"/>
</dbReference>
<dbReference type="SUPFAM" id="SSF46785">
    <property type="entry name" value="Winged helix' DNA-binding domain"/>
    <property type="match status" value="1"/>
</dbReference>
<keyword evidence="3" id="KW-0804">Transcription</keyword>
<keyword evidence="4" id="KW-0456">Lyase</keyword>
<comment type="pathway">
    <text evidence="5">Porphyrin-containing compound metabolism.</text>
</comment>
<organism evidence="10 11">
    <name type="scientific">Syntrophothermus lipocalidus (strain DSM 12680 / TGB-C1)</name>
    <dbReference type="NCBI Taxonomy" id="643648"/>
    <lineage>
        <taxon>Bacteria</taxon>
        <taxon>Bacillati</taxon>
        <taxon>Bacillota</taxon>
        <taxon>Clostridia</taxon>
        <taxon>Eubacteriales</taxon>
        <taxon>Syntrophomonadaceae</taxon>
        <taxon>Syntrophothermus</taxon>
    </lineage>
</organism>
<comment type="catalytic activity">
    <reaction evidence="8">
        <text>siroheme + 2 H(+) = 12,18-didecarboxysiroheme + 2 CO2</text>
        <dbReference type="Rhea" id="RHEA:19093"/>
        <dbReference type="ChEBI" id="CHEBI:15378"/>
        <dbReference type="ChEBI" id="CHEBI:16526"/>
        <dbReference type="ChEBI" id="CHEBI:60052"/>
        <dbReference type="ChEBI" id="CHEBI:140497"/>
        <dbReference type="EC" id="4.1.1.111"/>
    </reaction>
</comment>
<evidence type="ECO:0000256" key="4">
    <source>
        <dbReference type="ARBA" id="ARBA00023239"/>
    </source>
</evidence>
<dbReference type="PANTHER" id="PTHR43413:SF1">
    <property type="entry name" value="SIROHEME DECARBOXYLASE NIRL SUBUNIT"/>
    <property type="match status" value="1"/>
</dbReference>
<dbReference type="STRING" id="643648.Slip_1422"/>
<dbReference type="InterPro" id="IPR050684">
    <property type="entry name" value="HTH-Siroheme_Decarb"/>
</dbReference>
<evidence type="ECO:0000256" key="2">
    <source>
        <dbReference type="ARBA" id="ARBA00023125"/>
    </source>
</evidence>
<feature type="domain" description="HTH asnC-type" evidence="9">
    <location>
        <begin position="1"/>
        <end position="65"/>
    </location>
</feature>
<dbReference type="KEGG" id="slp:Slip_1422"/>
<dbReference type="Gene3D" id="1.10.10.10">
    <property type="entry name" value="Winged helix-like DNA-binding domain superfamily/Winged helix DNA-binding domain"/>
    <property type="match status" value="1"/>
</dbReference>
<dbReference type="InterPro" id="IPR000485">
    <property type="entry name" value="AsnC-type_HTH_dom"/>
</dbReference>
<dbReference type="Gene3D" id="3.30.70.3460">
    <property type="match status" value="1"/>
</dbReference>
<name>D7CNA0_SYNLT</name>
<dbReference type="InterPro" id="IPR019888">
    <property type="entry name" value="Tscrpt_reg_AsnC-like"/>
</dbReference>